<organism evidence="1 2">
    <name type="scientific">Phytophthora fragariaefolia</name>
    <dbReference type="NCBI Taxonomy" id="1490495"/>
    <lineage>
        <taxon>Eukaryota</taxon>
        <taxon>Sar</taxon>
        <taxon>Stramenopiles</taxon>
        <taxon>Oomycota</taxon>
        <taxon>Peronosporomycetes</taxon>
        <taxon>Peronosporales</taxon>
        <taxon>Peronosporaceae</taxon>
        <taxon>Phytophthora</taxon>
    </lineage>
</organism>
<evidence type="ECO:0000313" key="2">
    <source>
        <dbReference type="Proteomes" id="UP001165121"/>
    </source>
</evidence>
<accession>A0A9W6Y8P6</accession>
<comment type="caution">
    <text evidence="1">The sequence shown here is derived from an EMBL/GenBank/DDBJ whole genome shotgun (WGS) entry which is preliminary data.</text>
</comment>
<evidence type="ECO:0000313" key="1">
    <source>
        <dbReference type="EMBL" id="GMF56053.1"/>
    </source>
</evidence>
<proteinExistence type="predicted"/>
<name>A0A9W6Y8P6_9STRA</name>
<dbReference type="AlphaFoldDB" id="A0A9W6Y8P6"/>
<dbReference type="Proteomes" id="UP001165121">
    <property type="component" value="Unassembled WGS sequence"/>
</dbReference>
<sequence>MDGTFDDQRAPTVLGSGWILQAFYPSVCCLGASVEPAHDGGCGLGVVGCSTSGIQRHQACTTACPSAAAA</sequence>
<keyword evidence="2" id="KW-1185">Reference proteome</keyword>
<dbReference type="EMBL" id="BSXT01003898">
    <property type="protein sequence ID" value="GMF56053.1"/>
    <property type="molecule type" value="Genomic_DNA"/>
</dbReference>
<gene>
    <name evidence="1" type="ORF">Pfra01_002372100</name>
</gene>
<reference evidence="1" key="1">
    <citation type="submission" date="2023-04" db="EMBL/GenBank/DDBJ databases">
        <title>Phytophthora fragariaefolia NBRC 109709.</title>
        <authorList>
            <person name="Ichikawa N."/>
            <person name="Sato H."/>
            <person name="Tonouchi N."/>
        </authorList>
    </citation>
    <scope>NUCLEOTIDE SEQUENCE</scope>
    <source>
        <strain evidence="1">NBRC 109709</strain>
    </source>
</reference>
<protein>
    <submittedName>
        <fullName evidence="1">Unnamed protein product</fullName>
    </submittedName>
</protein>